<dbReference type="EMBL" id="AMFJ01034265">
    <property type="protein sequence ID" value="EKD29806.1"/>
    <property type="molecule type" value="Genomic_DNA"/>
</dbReference>
<name>K1XXV4_9BACT</name>
<accession>K1XXV4</accession>
<proteinExistence type="predicted"/>
<reference evidence="1" key="1">
    <citation type="journal article" date="2012" name="Science">
        <title>Fermentation, hydrogen, and sulfur metabolism in multiple uncultivated bacterial phyla.</title>
        <authorList>
            <person name="Wrighton K.C."/>
            <person name="Thomas B.C."/>
            <person name="Sharon I."/>
            <person name="Miller C.S."/>
            <person name="Castelle C.J."/>
            <person name="VerBerkmoes N.C."/>
            <person name="Wilkins M.J."/>
            <person name="Hettich R.L."/>
            <person name="Lipton M.S."/>
            <person name="Williams K.H."/>
            <person name="Long P.E."/>
            <person name="Banfield J.F."/>
        </authorList>
    </citation>
    <scope>NUCLEOTIDE SEQUENCE [LARGE SCALE GENOMIC DNA]</scope>
</reference>
<dbReference type="AlphaFoldDB" id="K1XXV4"/>
<sequence>MCDSNSGFFGDAYIVSTFLLHTSENRFFILCEIDYGRIFFYEILVVSHLETWERERGEWFCLDENNLLFFREFLHCPRENLVTFLIILSDGSGDNKKPVLSETDGSFLEESVGQEILFLIYPDEKTLSGISGFSEHELPFDGLPDGTIGECGEEMRDIFLDIGREIAGYFEYGWEHKVG</sequence>
<protein>
    <submittedName>
        <fullName evidence="1">Uncharacterized protein</fullName>
    </submittedName>
</protein>
<comment type="caution">
    <text evidence="1">The sequence shown here is derived from an EMBL/GenBank/DDBJ whole genome shotgun (WGS) entry which is preliminary data.</text>
</comment>
<evidence type="ECO:0000313" key="1">
    <source>
        <dbReference type="EMBL" id="EKD29806.1"/>
    </source>
</evidence>
<organism evidence="1">
    <name type="scientific">uncultured bacterium</name>
    <name type="common">gcode 4</name>
    <dbReference type="NCBI Taxonomy" id="1234023"/>
    <lineage>
        <taxon>Bacteria</taxon>
        <taxon>environmental samples</taxon>
    </lineage>
</organism>
<gene>
    <name evidence="1" type="ORF">ACD_78C00265G0002</name>
</gene>